<organism evidence="1 2">
    <name type="scientific">Vreelandella rituensis</name>
    <dbReference type="NCBI Taxonomy" id="2282306"/>
    <lineage>
        <taxon>Bacteria</taxon>
        <taxon>Pseudomonadati</taxon>
        <taxon>Pseudomonadota</taxon>
        <taxon>Gammaproteobacteria</taxon>
        <taxon>Oceanospirillales</taxon>
        <taxon>Halomonadaceae</taxon>
        <taxon>Vreelandella</taxon>
    </lineage>
</organism>
<dbReference type="EMBL" id="QPIJ01000013">
    <property type="protein sequence ID" value="RCV92453.1"/>
    <property type="molecule type" value="Genomic_DNA"/>
</dbReference>
<dbReference type="OrthoDB" id="595236at2"/>
<dbReference type="InterPro" id="IPR011009">
    <property type="entry name" value="Kinase-like_dom_sf"/>
</dbReference>
<dbReference type="SUPFAM" id="SSF56112">
    <property type="entry name" value="Protein kinase-like (PK-like)"/>
    <property type="match status" value="1"/>
</dbReference>
<gene>
    <name evidence="1" type="ORF">DU506_07835</name>
</gene>
<evidence type="ECO:0008006" key="3">
    <source>
        <dbReference type="Google" id="ProtNLM"/>
    </source>
</evidence>
<keyword evidence="2" id="KW-1185">Reference proteome</keyword>
<evidence type="ECO:0000313" key="2">
    <source>
        <dbReference type="Proteomes" id="UP000253204"/>
    </source>
</evidence>
<proteinExistence type="predicted"/>
<sequence length="201" mass="23597">MFDIEMNDFYLNNKLELNEDSLFSSGSERDCYLYKFKGKSFCVKISHGRDRNKKQNEKEADYYDYLARNRKSFFHMPKCYGWVETNKGTGLVFDFVMDSNGNPAKNLEDYVLDKGVDESLESGLSTLKNYLIKNNIIVCDLKEKNVLYQCGGNDEVFLWIVDGIGDRGFLKLSSDFKIIGRKKIKRHWKRFVIRLERLKKS</sequence>
<protein>
    <recommendedName>
        <fullName evidence="3">PhoP regulatory network protein YrbL</fullName>
    </recommendedName>
</protein>
<dbReference type="AlphaFoldDB" id="A0A368UB23"/>
<evidence type="ECO:0000313" key="1">
    <source>
        <dbReference type="EMBL" id="RCV92453.1"/>
    </source>
</evidence>
<comment type="caution">
    <text evidence="1">The sequence shown here is derived from an EMBL/GenBank/DDBJ whole genome shotgun (WGS) entry which is preliminary data.</text>
</comment>
<reference evidence="1 2" key="1">
    <citation type="submission" date="2018-07" db="EMBL/GenBank/DDBJ databases">
        <title>Halomonas rutogse sp. nov., isolated from Lake TangqianCo on Tibetan Plateau.</title>
        <authorList>
            <person name="Lu H."/>
            <person name="Xing P."/>
            <person name="Wu Q."/>
        </authorList>
    </citation>
    <scope>NUCLEOTIDE SEQUENCE [LARGE SCALE GENOMIC DNA]</scope>
    <source>
        <strain evidence="1 2">TQ8S</strain>
    </source>
</reference>
<name>A0A368UB23_9GAMM</name>
<dbReference type="InterPro" id="IPR019647">
    <property type="entry name" value="PhoP_reg_network_YrbL"/>
</dbReference>
<accession>A0A368UB23</accession>
<dbReference type="Proteomes" id="UP000253204">
    <property type="component" value="Unassembled WGS sequence"/>
</dbReference>
<dbReference type="Pfam" id="PF10707">
    <property type="entry name" value="YrbL-PhoP_reg"/>
    <property type="match status" value="1"/>
</dbReference>